<evidence type="ECO:0000259" key="1">
    <source>
        <dbReference type="PROSITE" id="PS50075"/>
    </source>
</evidence>
<dbReference type="SUPFAM" id="SSF47336">
    <property type="entry name" value="ACP-like"/>
    <property type="match status" value="1"/>
</dbReference>
<proteinExistence type="predicted"/>
<dbReference type="Pfam" id="PF00550">
    <property type="entry name" value="PP-binding"/>
    <property type="match status" value="1"/>
</dbReference>
<dbReference type="PROSITE" id="PS50075">
    <property type="entry name" value="CARRIER"/>
    <property type="match status" value="1"/>
</dbReference>
<organism evidence="2 3">
    <name type="scientific">Photorhabdus luminescens subsp. mexicana</name>
    <dbReference type="NCBI Taxonomy" id="2100167"/>
    <lineage>
        <taxon>Bacteria</taxon>
        <taxon>Pseudomonadati</taxon>
        <taxon>Pseudomonadota</taxon>
        <taxon>Gammaproteobacteria</taxon>
        <taxon>Enterobacterales</taxon>
        <taxon>Morganellaceae</taxon>
        <taxon>Photorhabdus</taxon>
    </lineage>
</organism>
<gene>
    <name evidence="2" type="ORF">C5468_20405</name>
</gene>
<sequence length="95" mass="10947">MEIYMEINSIELTESIKTLIIELSPIEIHELKGDEHLVDQLGYQSLSMAELAFALEDKFKLAPIDRATAQRIQTVDNIIAYIEEQVKREGNIYHD</sequence>
<dbReference type="AlphaFoldDB" id="A0A4R4IXN2"/>
<comment type="caution">
    <text evidence="2">The sequence shown here is derived from an EMBL/GenBank/DDBJ whole genome shotgun (WGS) entry which is preliminary data.</text>
</comment>
<name>A0A4R4IXN2_PHOLU</name>
<dbReference type="InterPro" id="IPR036736">
    <property type="entry name" value="ACP-like_sf"/>
</dbReference>
<feature type="domain" description="Carrier" evidence="1">
    <location>
        <begin position="10"/>
        <end position="86"/>
    </location>
</feature>
<reference evidence="2 3" key="1">
    <citation type="journal article" date="2019" name="Int. J. Syst. Evol. Microbiol.">
        <title>Photorhabdus khanii subsp. guanajuatensis subsp. nov., isolated from Heterorhabditis atacamensis, and Photorhabdus luminescens subsp. mexicana subsp. nov., isolated from Heterorhabditis mexicana entomopathogenic nematodes.</title>
        <authorList>
            <person name="Machado R.A.R."/>
            <person name="Bruno P."/>
            <person name="Arce C.C.M."/>
            <person name="Liechti N."/>
            <person name="Kohler A."/>
            <person name="Bernal J."/>
            <person name="Bruggmann R."/>
            <person name="Turlings T.C.J."/>
        </authorList>
    </citation>
    <scope>NUCLEOTIDE SEQUENCE [LARGE SCALE GENOMIC DNA]</scope>
    <source>
        <strain evidence="2 3">MEX47-22</strain>
    </source>
</reference>
<dbReference type="InterPro" id="IPR009081">
    <property type="entry name" value="PP-bd_ACP"/>
</dbReference>
<dbReference type="EMBL" id="PUJX01000028">
    <property type="protein sequence ID" value="TDB45596.1"/>
    <property type="molecule type" value="Genomic_DNA"/>
</dbReference>
<dbReference type="Proteomes" id="UP000295550">
    <property type="component" value="Unassembled WGS sequence"/>
</dbReference>
<accession>A0A4R4IXN2</accession>
<protein>
    <recommendedName>
        <fullName evidence="1">Carrier domain-containing protein</fullName>
    </recommendedName>
</protein>
<dbReference type="Gene3D" id="1.10.1200.10">
    <property type="entry name" value="ACP-like"/>
    <property type="match status" value="1"/>
</dbReference>
<evidence type="ECO:0000313" key="3">
    <source>
        <dbReference type="Proteomes" id="UP000295550"/>
    </source>
</evidence>
<evidence type="ECO:0000313" key="2">
    <source>
        <dbReference type="EMBL" id="TDB45596.1"/>
    </source>
</evidence>